<comment type="cofactor">
    <cofactor evidence="2">
        <name>Zn(2+)</name>
        <dbReference type="ChEBI" id="CHEBI:29105"/>
    </cofactor>
</comment>
<evidence type="ECO:0000256" key="13">
    <source>
        <dbReference type="ARBA" id="ARBA00075219"/>
    </source>
</evidence>
<evidence type="ECO:0000256" key="9">
    <source>
        <dbReference type="ARBA" id="ARBA00051198"/>
    </source>
</evidence>
<sequence>MTYPSLLTPLADKHQVLAAYQGKHISELPTPSVVIDRTKFQKNCDRMLENAHKLNAGFRAHIKTHKTLEGTLLQLGSGAHRTQRLVVSTTREAWNILPLVEQGLVSDILFSLPVVKSRLPELAELATKVPQLRLMLDNTQQLDTLAEFREAHPETKKWSVYVKIDMGTSRAGLINDTKYLDELLAKLLKDDRIRQHVDTYGFYCHAGHSYASDSENKAKDFLLQEITHANAAAAAAMKLDPSASYHISVGATPTAHASELLTTEELAEKFEGGLAGKLELHAGNYPCCDLQQLSTGCITEDNISFTLIADVLSTYPERGNKAPGEQLINAGAIALAREFGPVYGHGRIMEPRGYENWVVGRLSQEHGILVPLDETKKTEFLPINTRVRVIPQHSCITAAAHPWFYIVDEKDVVVDVWVPATGW</sequence>
<dbReference type="GO" id="GO:0046872">
    <property type="term" value="F:metal ion binding"/>
    <property type="evidence" value="ECO:0007669"/>
    <property type="project" value="UniProtKB-KW"/>
</dbReference>
<dbReference type="GO" id="GO:0036088">
    <property type="term" value="P:D-serine catabolic process"/>
    <property type="evidence" value="ECO:0007669"/>
    <property type="project" value="TreeGrafter"/>
</dbReference>
<evidence type="ECO:0000256" key="4">
    <source>
        <dbReference type="ARBA" id="ARBA00022575"/>
    </source>
</evidence>
<dbReference type="Pfam" id="PF14031">
    <property type="entry name" value="D-ser_dehydrat"/>
    <property type="match status" value="1"/>
</dbReference>
<dbReference type="InterPro" id="IPR042208">
    <property type="entry name" value="D-ser_dehydrat-like_sf"/>
</dbReference>
<organism evidence="15 16">
    <name type="scientific">Suhomyces tanzawaensis NRRL Y-17324</name>
    <dbReference type="NCBI Taxonomy" id="984487"/>
    <lineage>
        <taxon>Eukaryota</taxon>
        <taxon>Fungi</taxon>
        <taxon>Dikarya</taxon>
        <taxon>Ascomycota</taxon>
        <taxon>Saccharomycotina</taxon>
        <taxon>Pichiomycetes</taxon>
        <taxon>Debaryomycetaceae</taxon>
        <taxon>Suhomyces</taxon>
    </lineage>
</organism>
<dbReference type="Gene3D" id="3.20.20.10">
    <property type="entry name" value="Alanine racemase"/>
    <property type="match status" value="1"/>
</dbReference>
<feature type="domain" description="D-serine dehydratase-like" evidence="14">
    <location>
        <begin position="304"/>
        <end position="408"/>
    </location>
</feature>
<dbReference type="GO" id="GO:0008721">
    <property type="term" value="F:D-serine ammonia-lyase activity"/>
    <property type="evidence" value="ECO:0007669"/>
    <property type="project" value="UniProtKB-EC"/>
</dbReference>
<dbReference type="InterPro" id="IPR001608">
    <property type="entry name" value="Ala_racemase_N"/>
</dbReference>
<evidence type="ECO:0000256" key="3">
    <source>
        <dbReference type="ARBA" id="ARBA00005323"/>
    </source>
</evidence>
<dbReference type="SUPFAM" id="SSF51419">
    <property type="entry name" value="PLP-binding barrel"/>
    <property type="match status" value="1"/>
</dbReference>
<evidence type="ECO:0000256" key="2">
    <source>
        <dbReference type="ARBA" id="ARBA00001947"/>
    </source>
</evidence>
<keyword evidence="16" id="KW-1185">Reference proteome</keyword>
<evidence type="ECO:0000313" key="15">
    <source>
        <dbReference type="EMBL" id="ODV77774.1"/>
    </source>
</evidence>
<proteinExistence type="inferred from homology"/>
<keyword evidence="4" id="KW-0216">Detoxification</keyword>
<dbReference type="OrthoDB" id="20198at2759"/>
<comment type="function">
    <text evidence="10">Catalyzes the conversion of D-serine to pyruvate and ammonia. May play a role in D-serine detoxification.</text>
</comment>
<keyword evidence="8" id="KW-0456">Lyase</keyword>
<reference evidence="16" key="1">
    <citation type="submission" date="2016-05" db="EMBL/GenBank/DDBJ databases">
        <title>Comparative genomics of biotechnologically important yeasts.</title>
        <authorList>
            <consortium name="DOE Joint Genome Institute"/>
            <person name="Riley R."/>
            <person name="Haridas S."/>
            <person name="Wolfe K.H."/>
            <person name="Lopes M.R."/>
            <person name="Hittinger C.T."/>
            <person name="Goker M."/>
            <person name="Salamov A."/>
            <person name="Wisecaver J."/>
            <person name="Long T.M."/>
            <person name="Aerts A.L."/>
            <person name="Barry K."/>
            <person name="Choi C."/>
            <person name="Clum A."/>
            <person name="Coughlan A.Y."/>
            <person name="Deshpande S."/>
            <person name="Douglass A.P."/>
            <person name="Hanson S.J."/>
            <person name="Klenk H.-P."/>
            <person name="Labutti K."/>
            <person name="Lapidus A."/>
            <person name="Lindquist E."/>
            <person name="Lipzen A."/>
            <person name="Meier-Kolthoff J.P."/>
            <person name="Ohm R.A."/>
            <person name="Otillar R.P."/>
            <person name="Pangilinan J."/>
            <person name="Peng Y."/>
            <person name="Rokas A."/>
            <person name="Rosa C.A."/>
            <person name="Scheuner C."/>
            <person name="Sibirny A.A."/>
            <person name="Slot J.C."/>
            <person name="Stielow J.B."/>
            <person name="Sun H."/>
            <person name="Kurtzman C.P."/>
            <person name="Blackwell M."/>
            <person name="Grigoriev I.V."/>
            <person name="Jeffries T.W."/>
        </authorList>
    </citation>
    <scope>NUCLEOTIDE SEQUENCE [LARGE SCALE GENOMIC DNA]</scope>
    <source>
        <strain evidence="16">NRRL Y-17324</strain>
    </source>
</reference>
<comment type="similarity">
    <text evidence="3">Belongs to the DSD1 family.</text>
</comment>
<protein>
    <recommendedName>
        <fullName evidence="12">D-serine dehydratase</fullName>
        <ecNumber evidence="11">4.3.1.18</ecNumber>
    </recommendedName>
    <alternativeName>
        <fullName evidence="13">D-serine deaminase</fullName>
    </alternativeName>
</protein>
<dbReference type="InterPro" id="IPR029066">
    <property type="entry name" value="PLP-binding_barrel"/>
</dbReference>
<dbReference type="GeneID" id="30980361"/>
<dbReference type="PANTHER" id="PTHR28004:SF2">
    <property type="entry name" value="D-SERINE DEHYDRATASE"/>
    <property type="match status" value="1"/>
</dbReference>
<name>A0A1E4SE24_9ASCO</name>
<gene>
    <name evidence="15" type="ORF">CANTADRAFT_12395</name>
</gene>
<dbReference type="InterPro" id="IPR051466">
    <property type="entry name" value="D-amino_acid_metab_enzyme"/>
</dbReference>
<dbReference type="EMBL" id="KV453914">
    <property type="protein sequence ID" value="ODV77774.1"/>
    <property type="molecule type" value="Genomic_DNA"/>
</dbReference>
<dbReference type="RefSeq" id="XP_020062896.1">
    <property type="nucleotide sequence ID" value="XM_020206224.1"/>
</dbReference>
<evidence type="ECO:0000256" key="6">
    <source>
        <dbReference type="ARBA" id="ARBA00022833"/>
    </source>
</evidence>
<dbReference type="Pfam" id="PF01168">
    <property type="entry name" value="Ala_racemase_N"/>
    <property type="match status" value="1"/>
</dbReference>
<evidence type="ECO:0000256" key="8">
    <source>
        <dbReference type="ARBA" id="ARBA00023239"/>
    </source>
</evidence>
<dbReference type="Proteomes" id="UP000094285">
    <property type="component" value="Unassembled WGS sequence"/>
</dbReference>
<evidence type="ECO:0000256" key="12">
    <source>
        <dbReference type="ARBA" id="ARBA00069616"/>
    </source>
</evidence>
<dbReference type="GO" id="GO:0009636">
    <property type="term" value="P:response to toxic substance"/>
    <property type="evidence" value="ECO:0007669"/>
    <property type="project" value="UniProtKB-KW"/>
</dbReference>
<dbReference type="InterPro" id="IPR026956">
    <property type="entry name" value="D-ser_dehydrat-like_dom"/>
</dbReference>
<dbReference type="FunFam" id="3.20.20.10:FF:000016">
    <property type="entry name" value="D-serine dehydratase"/>
    <property type="match status" value="1"/>
</dbReference>
<dbReference type="SMART" id="SM01119">
    <property type="entry name" value="D-ser_dehydrat"/>
    <property type="match status" value="1"/>
</dbReference>
<dbReference type="EC" id="4.3.1.18" evidence="11"/>
<accession>A0A1E4SE24</accession>
<keyword evidence="7" id="KW-0663">Pyridoxal phosphate</keyword>
<keyword evidence="6" id="KW-0862">Zinc</keyword>
<dbReference type="Gene3D" id="2.40.37.20">
    <property type="entry name" value="D-serine dehydratase-like domain"/>
    <property type="match status" value="1"/>
</dbReference>
<keyword evidence="5" id="KW-0479">Metal-binding</keyword>
<dbReference type="PANTHER" id="PTHR28004">
    <property type="entry name" value="ZGC:162816-RELATED"/>
    <property type="match status" value="1"/>
</dbReference>
<evidence type="ECO:0000259" key="14">
    <source>
        <dbReference type="SMART" id="SM01119"/>
    </source>
</evidence>
<dbReference type="STRING" id="984487.A0A1E4SE24"/>
<evidence type="ECO:0000256" key="5">
    <source>
        <dbReference type="ARBA" id="ARBA00022723"/>
    </source>
</evidence>
<evidence type="ECO:0000313" key="16">
    <source>
        <dbReference type="Proteomes" id="UP000094285"/>
    </source>
</evidence>
<evidence type="ECO:0000256" key="1">
    <source>
        <dbReference type="ARBA" id="ARBA00001933"/>
    </source>
</evidence>
<comment type="catalytic activity">
    <reaction evidence="9">
        <text>D-serine = pyruvate + NH4(+)</text>
        <dbReference type="Rhea" id="RHEA:13977"/>
        <dbReference type="ChEBI" id="CHEBI:15361"/>
        <dbReference type="ChEBI" id="CHEBI:28938"/>
        <dbReference type="ChEBI" id="CHEBI:35247"/>
        <dbReference type="EC" id="4.3.1.18"/>
    </reaction>
    <physiologicalReaction direction="left-to-right" evidence="9">
        <dbReference type="Rhea" id="RHEA:13978"/>
    </physiologicalReaction>
</comment>
<evidence type="ECO:0000256" key="10">
    <source>
        <dbReference type="ARBA" id="ARBA00055764"/>
    </source>
</evidence>
<evidence type="ECO:0000256" key="7">
    <source>
        <dbReference type="ARBA" id="ARBA00022898"/>
    </source>
</evidence>
<comment type="cofactor">
    <cofactor evidence="1">
        <name>pyridoxal 5'-phosphate</name>
        <dbReference type="ChEBI" id="CHEBI:597326"/>
    </cofactor>
</comment>
<evidence type="ECO:0000256" key="11">
    <source>
        <dbReference type="ARBA" id="ARBA00066349"/>
    </source>
</evidence>
<dbReference type="AlphaFoldDB" id="A0A1E4SE24"/>